<reference evidence="3" key="2">
    <citation type="submission" date="2021-04" db="EMBL/GenBank/DDBJ databases">
        <authorList>
            <person name="Gilroy R."/>
        </authorList>
    </citation>
    <scope>NUCLEOTIDE SEQUENCE</scope>
    <source>
        <strain evidence="3">ChiBcec8-14828</strain>
    </source>
</reference>
<sequence length="203" mass="19922">MKKFISIVAAMAMSAVMAVSAFAASNDVANLKALASEAGAAAGVDVSAFNAFIDDYAEEHADKITADVVNQLAAIKANVVNTAAANRTDKFVAEQGAKAIAVLNEAGITVTPAYSVNANNTISGSVSFSAADAKTVSVSFSAAGKVIYTGYASAGTTTGAAAGSGVIKNTGVNATSAIVLAVAVAGVLGGAVVGARKMNLLAQ</sequence>
<accession>A0A9D2M4Z1</accession>
<feature type="signal peptide" evidence="2">
    <location>
        <begin position="1"/>
        <end position="23"/>
    </location>
</feature>
<protein>
    <submittedName>
        <fullName evidence="3">Uncharacterized protein</fullName>
    </submittedName>
</protein>
<comment type="caution">
    <text evidence="3">The sequence shown here is derived from an EMBL/GenBank/DDBJ whole genome shotgun (WGS) entry which is preliminary data.</text>
</comment>
<dbReference type="Proteomes" id="UP000824209">
    <property type="component" value="Unassembled WGS sequence"/>
</dbReference>
<reference evidence="3" key="1">
    <citation type="journal article" date="2021" name="PeerJ">
        <title>Extensive microbial diversity within the chicken gut microbiome revealed by metagenomics and culture.</title>
        <authorList>
            <person name="Gilroy R."/>
            <person name="Ravi A."/>
            <person name="Getino M."/>
            <person name="Pursley I."/>
            <person name="Horton D.L."/>
            <person name="Alikhan N.F."/>
            <person name="Baker D."/>
            <person name="Gharbi K."/>
            <person name="Hall N."/>
            <person name="Watson M."/>
            <person name="Adriaenssens E.M."/>
            <person name="Foster-Nyarko E."/>
            <person name="Jarju S."/>
            <person name="Secka A."/>
            <person name="Antonio M."/>
            <person name="Oren A."/>
            <person name="Chaudhuri R.R."/>
            <person name="La Ragione R."/>
            <person name="Hildebrand F."/>
            <person name="Pallen M.J."/>
        </authorList>
    </citation>
    <scope>NUCLEOTIDE SEQUENCE</scope>
    <source>
        <strain evidence="3">ChiBcec8-14828</strain>
    </source>
</reference>
<name>A0A9D2M4Z1_9FIRM</name>
<dbReference type="EMBL" id="DWYA01000092">
    <property type="protein sequence ID" value="HJB40769.1"/>
    <property type="molecule type" value="Genomic_DNA"/>
</dbReference>
<keyword evidence="1" id="KW-1133">Transmembrane helix</keyword>
<gene>
    <name evidence="3" type="ORF">H9943_10300</name>
</gene>
<evidence type="ECO:0000256" key="1">
    <source>
        <dbReference type="SAM" id="Phobius"/>
    </source>
</evidence>
<keyword evidence="1" id="KW-0472">Membrane</keyword>
<evidence type="ECO:0000313" key="4">
    <source>
        <dbReference type="Proteomes" id="UP000824209"/>
    </source>
</evidence>
<feature type="transmembrane region" description="Helical" evidence="1">
    <location>
        <begin position="177"/>
        <end position="195"/>
    </location>
</feature>
<keyword evidence="1" id="KW-0812">Transmembrane</keyword>
<proteinExistence type="predicted"/>
<keyword evidence="2" id="KW-0732">Signal</keyword>
<feature type="chain" id="PRO_5039535019" evidence="2">
    <location>
        <begin position="24"/>
        <end position="203"/>
    </location>
</feature>
<evidence type="ECO:0000256" key="2">
    <source>
        <dbReference type="SAM" id="SignalP"/>
    </source>
</evidence>
<dbReference type="AlphaFoldDB" id="A0A9D2M4Z1"/>
<evidence type="ECO:0000313" key="3">
    <source>
        <dbReference type="EMBL" id="HJB40769.1"/>
    </source>
</evidence>
<organism evidence="3 4">
    <name type="scientific">Candidatus Ruthenibacterium avium</name>
    <dbReference type="NCBI Taxonomy" id="2838751"/>
    <lineage>
        <taxon>Bacteria</taxon>
        <taxon>Bacillati</taxon>
        <taxon>Bacillota</taxon>
        <taxon>Clostridia</taxon>
        <taxon>Eubacteriales</taxon>
        <taxon>Oscillospiraceae</taxon>
        <taxon>Ruthenibacterium</taxon>
    </lineage>
</organism>